<dbReference type="EMBL" id="PGTZ01000006">
    <property type="protein sequence ID" value="PJI94969.1"/>
    <property type="molecule type" value="Genomic_DNA"/>
</dbReference>
<dbReference type="OrthoDB" id="4336761at2"/>
<comment type="caution">
    <text evidence="4">The sequence shown here is derived from an EMBL/GenBank/DDBJ whole genome shotgun (WGS) entry which is preliminary data.</text>
</comment>
<evidence type="ECO:0000256" key="1">
    <source>
        <dbReference type="SAM" id="Coils"/>
    </source>
</evidence>
<feature type="domain" description="Putative T7SS secretion signal" evidence="3">
    <location>
        <begin position="11"/>
        <end position="159"/>
    </location>
</feature>
<proteinExistence type="predicted"/>
<keyword evidence="1" id="KW-0175">Coiled coil</keyword>
<evidence type="ECO:0000256" key="2">
    <source>
        <dbReference type="SAM" id="MobiDB-lite"/>
    </source>
</evidence>
<dbReference type="InterPro" id="IPR049082">
    <property type="entry name" value="T7SS_signal"/>
</dbReference>
<dbReference type="Proteomes" id="UP000231586">
    <property type="component" value="Unassembled WGS sequence"/>
</dbReference>
<dbReference type="AlphaFoldDB" id="A0A2M8WVL6"/>
<protein>
    <recommendedName>
        <fullName evidence="3">Putative T7SS secretion signal domain-containing protein</fullName>
    </recommendedName>
</protein>
<keyword evidence="5" id="KW-1185">Reference proteome</keyword>
<evidence type="ECO:0000259" key="3">
    <source>
        <dbReference type="Pfam" id="PF21725"/>
    </source>
</evidence>
<sequence length="437" mass="46118">MNWEPLAPADPVPGDPSTSEQGGRHYLAVADAMDRARTSLTRLDGLAGQSEAIDALRERASKVRDQVVKAQQRYRDTGNALVTYAAAHRTAQDDALALWHEAVSAQDAAQTASRQQTGAQSTYDDLRHTATRTGSPLDYSAYHPVEVANRAAQDAQDHLDAVVGRLSGILEPWHAAARKAAGDIDDAVEADGLNDGWWEKWGSEVAHVVSDWAGNIAGVLGIAALVLAWVPVLGEVLGVLSLIAGVVALVADLALLAHGEGSVGTVVLDALGVLSFGAGQVLSRSARVLSSRGVTQAAGRLARIGGRFGNPTTAGRLRTMLREVPELRSSTVKWFRPTSWNTWVNQGARSFKGLRGRAWWMNFVGQGDAARAYQSLRNVDAVEGFARGARAYPATMKALGGGMSGGRFTPGVFGGTLGPFALDSFGAGSFVTSKVGK</sequence>
<evidence type="ECO:0000313" key="5">
    <source>
        <dbReference type="Proteomes" id="UP000231586"/>
    </source>
</evidence>
<dbReference type="Pfam" id="PF21725">
    <property type="entry name" value="T7SS_signal"/>
    <property type="match status" value="1"/>
</dbReference>
<feature type="coiled-coil region" evidence="1">
    <location>
        <begin position="46"/>
        <end position="73"/>
    </location>
</feature>
<reference evidence="4 5" key="1">
    <citation type="submission" date="2017-11" db="EMBL/GenBank/DDBJ databases">
        <title>Genomic Encyclopedia of Archaeal and Bacterial Type Strains, Phase II (KMG-II): From Individual Species to Whole Genera.</title>
        <authorList>
            <person name="Goeker M."/>
        </authorList>
    </citation>
    <scope>NUCLEOTIDE SEQUENCE [LARGE SCALE GENOMIC DNA]</scope>
    <source>
        <strain evidence="4 5">DSM 22413</strain>
    </source>
</reference>
<feature type="region of interest" description="Disordered" evidence="2">
    <location>
        <begin position="1"/>
        <end position="22"/>
    </location>
</feature>
<gene>
    <name evidence="4" type="ORF">CLV34_0821</name>
</gene>
<name>A0A2M8WVL6_9MICO</name>
<evidence type="ECO:0000313" key="4">
    <source>
        <dbReference type="EMBL" id="PJI94969.1"/>
    </source>
</evidence>
<dbReference type="RefSeq" id="WP_100348905.1">
    <property type="nucleotide sequence ID" value="NZ_PGTZ01000006.1"/>
</dbReference>
<organism evidence="4 5">
    <name type="scientific">Luteimicrobium subarcticum</name>
    <dbReference type="NCBI Taxonomy" id="620910"/>
    <lineage>
        <taxon>Bacteria</taxon>
        <taxon>Bacillati</taxon>
        <taxon>Actinomycetota</taxon>
        <taxon>Actinomycetes</taxon>
        <taxon>Micrococcales</taxon>
        <taxon>Luteimicrobium</taxon>
    </lineage>
</organism>
<accession>A0A2M8WVL6</accession>